<dbReference type="AlphaFoldDB" id="A0A8T1UW86"/>
<evidence type="ECO:0000256" key="2">
    <source>
        <dbReference type="SAM" id="MobiDB-lite"/>
    </source>
</evidence>
<sequence length="924" mass="100162">MVSTVTKVLAALAMLASFAVAEMQAKGHIRGSEPMALVLSKEEAAGDSLRCFLLLTATALLIAFAVGAASAEEQGKVSVEITESEPDTIGVTVPEFVATNDWQELLPGQGVPRGLHVRLNLETGKREAKLVDPNEAETEESMRSVVVEPNAKETTVTVSTDIYGDIDAEENENDMLTVTDEISEDTEKVTTEDIESIVKEEDEAPPAEPNWNHEKIYDVLQALPEPPKVEGMDIHEAHEKMSPAEFRKQIVTLWKKRQAELKEALESLQDDAKYLGKLLEQFKEAEEKGDAEGQLSVLEVLEWEVQDLDKTHVFNFIGGFGIVAEYLNSTNLPVRASAAWVVGSAAKNYKDGQEWAIDAGVIPKLVDSLKLDIPSTEEAAKDVLEVKKKAIYALSSLVRSNERGQRLFSLHNGPELLAGLLNDAHPAKLQLKVLLFVYDLLAEATEIKLRGGEDPAPFALIELEKVFQSEEWCQRFSTTFVKMAHLLAHREVIELVDAMQHQLPTCQKVHQASGVKTVVERLAKGFADDEELDAEEKKELALFFEDFLGHQSERTPLQSDRSSKMRGTSTKAAPEPLGVLRGHGAPVNSVGFLSVSTVVSGAGDGAVKIWDLKSRRELATNPAAHSKAGVLHTAALQGAAASEHKYVTQGRDGFVKLWDAQTFGIAAEPLSKLYCGSYSFTKSSTMRWPGDTPEGAHVIVCPSSVDNKLLVYDIREDSSSPALTLTVPDAAAKRGMCVSLSLFGSSVAQVEDGAGGNVQTYIAAGFEGGQLAILDLRSGGKVACETTVTQGANALLSFDVTRDGRSAICGSSGEELYVANIDVASYTLSSRSFFSCAHGGFSNVCIRGDQRIVATAGWDHRVRVFHLRKLKPLAVLKYHSDSVFALDFSADSALLASCSKDHKIALWSIYPPSPAASANALQPY</sequence>
<dbReference type="PROSITE" id="PS50082">
    <property type="entry name" value="WD_REPEATS_2"/>
    <property type="match status" value="2"/>
</dbReference>
<dbReference type="OrthoDB" id="448649at2759"/>
<dbReference type="Proteomes" id="UP000688947">
    <property type="component" value="Unassembled WGS sequence"/>
</dbReference>
<keyword evidence="3" id="KW-0732">Signal</keyword>
<evidence type="ECO:0000313" key="5">
    <source>
        <dbReference type="Proteomes" id="UP000688947"/>
    </source>
</evidence>
<accession>A0A8T1UW86</accession>
<dbReference type="PANTHER" id="PTHR19316">
    <property type="entry name" value="PROTEIN FOLDING REGULATOR"/>
    <property type="match status" value="1"/>
</dbReference>
<feature type="chain" id="PRO_5035789716" evidence="3">
    <location>
        <begin position="22"/>
        <end position="924"/>
    </location>
</feature>
<feature type="repeat" description="WD" evidence="1">
    <location>
        <begin position="876"/>
        <end position="909"/>
    </location>
</feature>
<proteinExistence type="predicted"/>
<evidence type="ECO:0000256" key="3">
    <source>
        <dbReference type="SAM" id="SignalP"/>
    </source>
</evidence>
<feature type="region of interest" description="Disordered" evidence="2">
    <location>
        <begin position="554"/>
        <end position="580"/>
    </location>
</feature>
<dbReference type="VEuPathDB" id="FungiDB:PC110_g10227"/>
<dbReference type="GO" id="GO:0005783">
    <property type="term" value="C:endoplasmic reticulum"/>
    <property type="evidence" value="ECO:0007669"/>
    <property type="project" value="TreeGrafter"/>
</dbReference>
<feature type="repeat" description="WD" evidence="1">
    <location>
        <begin position="580"/>
        <end position="620"/>
    </location>
</feature>
<feature type="signal peptide" evidence="3">
    <location>
        <begin position="1"/>
        <end position="21"/>
    </location>
</feature>
<dbReference type="PANTHER" id="PTHR19316:SF18">
    <property type="entry name" value="HSP70-BINDING PROTEIN 1"/>
    <property type="match status" value="1"/>
</dbReference>
<protein>
    <submittedName>
        <fullName evidence="4">Uncharacterized protein</fullName>
    </submittedName>
</protein>
<dbReference type="Pfam" id="PF00400">
    <property type="entry name" value="WD40"/>
    <property type="match status" value="2"/>
</dbReference>
<keyword evidence="1" id="KW-0853">WD repeat</keyword>
<dbReference type="SMART" id="SM00320">
    <property type="entry name" value="WD40"/>
    <property type="match status" value="4"/>
</dbReference>
<dbReference type="EMBL" id="JAENGZ010000046">
    <property type="protein sequence ID" value="KAG6971791.1"/>
    <property type="molecule type" value="Genomic_DNA"/>
</dbReference>
<dbReference type="GO" id="GO:0000774">
    <property type="term" value="F:adenyl-nucleotide exchange factor activity"/>
    <property type="evidence" value="ECO:0007669"/>
    <property type="project" value="TreeGrafter"/>
</dbReference>
<dbReference type="InterPro" id="IPR019775">
    <property type="entry name" value="WD40_repeat_CS"/>
</dbReference>
<dbReference type="InterPro" id="IPR050693">
    <property type="entry name" value="Hsp70_NEF-Inhibitors"/>
</dbReference>
<dbReference type="InterPro" id="IPR001680">
    <property type="entry name" value="WD40_rpt"/>
</dbReference>
<dbReference type="PROSITE" id="PS00678">
    <property type="entry name" value="WD_REPEATS_1"/>
    <property type="match status" value="1"/>
</dbReference>
<evidence type="ECO:0000256" key="1">
    <source>
        <dbReference type="PROSITE-ProRule" id="PRU00221"/>
    </source>
</evidence>
<comment type="caution">
    <text evidence="4">The sequence shown here is derived from an EMBL/GenBank/DDBJ whole genome shotgun (WGS) entry which is preliminary data.</text>
</comment>
<evidence type="ECO:0000313" key="4">
    <source>
        <dbReference type="EMBL" id="KAG6971791.1"/>
    </source>
</evidence>
<gene>
    <name evidence="4" type="ORF">JG687_00001833</name>
</gene>
<organism evidence="4 5">
    <name type="scientific">Phytophthora cactorum</name>
    <dbReference type="NCBI Taxonomy" id="29920"/>
    <lineage>
        <taxon>Eukaryota</taxon>
        <taxon>Sar</taxon>
        <taxon>Stramenopiles</taxon>
        <taxon>Oomycota</taxon>
        <taxon>Peronosporomycetes</taxon>
        <taxon>Peronosporales</taxon>
        <taxon>Peronosporaceae</taxon>
        <taxon>Phytophthora</taxon>
    </lineage>
</organism>
<name>A0A8T1UW86_9STRA</name>
<feature type="compositionally biased region" description="Polar residues" evidence="2">
    <location>
        <begin position="554"/>
        <end position="571"/>
    </location>
</feature>
<dbReference type="PROSITE" id="PS50294">
    <property type="entry name" value="WD_REPEATS_REGION"/>
    <property type="match status" value="2"/>
</dbReference>
<reference evidence="4" key="1">
    <citation type="submission" date="2021-01" db="EMBL/GenBank/DDBJ databases">
        <title>Phytophthora aleatoria, a newly-described species from Pinus radiata is distinct from Phytophthora cactorum isolates based on comparative genomics.</title>
        <authorList>
            <person name="Mcdougal R."/>
            <person name="Panda P."/>
            <person name="Williams N."/>
            <person name="Studholme D.J."/>
        </authorList>
    </citation>
    <scope>NUCLEOTIDE SEQUENCE</scope>
    <source>
        <strain evidence="4">NZFS 3830</strain>
    </source>
</reference>